<proteinExistence type="predicted"/>
<sequence length="201" mass="21192">MPALRAAGVSTIYGADHYSGFAVSSAGIVPVLGSATTERTVVSNLASLLAPQPPQLGTARLIRAAVLLAVPPLIAIFVTLMGILLPTSDTSTAGTIGAMAPFIAIFSIPSLVLARIAVRRARRNARIDRGRPAALTAWQHAFYCGGCHRCFWAWPPAQGIEVPVGQPLSPNKFRQIVWNVGGYAYPSPAPGSKTHKTSRPD</sequence>
<organism evidence="2 3">
    <name type="scientific">Nocardia terpenica</name>
    <dbReference type="NCBI Taxonomy" id="455432"/>
    <lineage>
        <taxon>Bacteria</taxon>
        <taxon>Bacillati</taxon>
        <taxon>Actinomycetota</taxon>
        <taxon>Actinomycetes</taxon>
        <taxon>Mycobacteriales</taxon>
        <taxon>Nocardiaceae</taxon>
        <taxon>Nocardia</taxon>
    </lineage>
</organism>
<feature type="transmembrane region" description="Helical" evidence="1">
    <location>
        <begin position="61"/>
        <end position="84"/>
    </location>
</feature>
<keyword evidence="1" id="KW-0472">Membrane</keyword>
<dbReference type="EMBL" id="CP046173">
    <property type="protein sequence ID" value="QIS22163.1"/>
    <property type="molecule type" value="Genomic_DNA"/>
</dbReference>
<accession>A0A6G9ZAX4</accession>
<evidence type="ECO:0000313" key="3">
    <source>
        <dbReference type="Proteomes" id="UP000500953"/>
    </source>
</evidence>
<dbReference type="AlphaFoldDB" id="A0A6G9ZAX4"/>
<evidence type="ECO:0000313" key="2">
    <source>
        <dbReference type="EMBL" id="QIS22163.1"/>
    </source>
</evidence>
<keyword evidence="1" id="KW-0812">Transmembrane</keyword>
<gene>
    <name evidence="2" type="ORF">F6W96_31280</name>
</gene>
<evidence type="ECO:0000256" key="1">
    <source>
        <dbReference type="SAM" id="Phobius"/>
    </source>
</evidence>
<protein>
    <submittedName>
        <fullName evidence="2">Uncharacterized protein</fullName>
    </submittedName>
</protein>
<dbReference type="Proteomes" id="UP000500953">
    <property type="component" value="Chromosome"/>
</dbReference>
<name>A0A6G9ZAX4_9NOCA</name>
<dbReference type="RefSeq" id="WP_167489605.1">
    <property type="nucleotide sequence ID" value="NZ_CP046173.1"/>
</dbReference>
<keyword evidence="1" id="KW-1133">Transmembrane helix</keyword>
<reference evidence="2 3" key="1">
    <citation type="journal article" date="2019" name="ACS Chem. Biol.">
        <title>Identification and Mobilization of a Cryptic Antibiotic Biosynthesis Gene Locus from a Human-Pathogenic Nocardia Isolate.</title>
        <authorList>
            <person name="Herisse M."/>
            <person name="Ishida K."/>
            <person name="Porter J.L."/>
            <person name="Howden B."/>
            <person name="Hertweck C."/>
            <person name="Stinear T.P."/>
            <person name="Pidot S.J."/>
        </authorList>
    </citation>
    <scope>NUCLEOTIDE SEQUENCE [LARGE SCALE GENOMIC DNA]</scope>
    <source>
        <strain evidence="2 3">AUSMDU00012715</strain>
    </source>
</reference>
<feature type="transmembrane region" description="Helical" evidence="1">
    <location>
        <begin position="96"/>
        <end position="118"/>
    </location>
</feature>